<feature type="domain" description="Cip1-like core" evidence="2">
    <location>
        <begin position="23"/>
        <end position="230"/>
    </location>
</feature>
<evidence type="ECO:0000259" key="2">
    <source>
        <dbReference type="Pfam" id="PF21340"/>
    </source>
</evidence>
<dbReference type="Gene3D" id="2.60.120.200">
    <property type="match status" value="1"/>
</dbReference>
<dbReference type="EMBL" id="JAUIQD010000002">
    <property type="protein sequence ID" value="KAK3360617.1"/>
    <property type="molecule type" value="Genomic_DNA"/>
</dbReference>
<organism evidence="3 4">
    <name type="scientific">Lasiosphaeria hispida</name>
    <dbReference type="NCBI Taxonomy" id="260671"/>
    <lineage>
        <taxon>Eukaryota</taxon>
        <taxon>Fungi</taxon>
        <taxon>Dikarya</taxon>
        <taxon>Ascomycota</taxon>
        <taxon>Pezizomycotina</taxon>
        <taxon>Sordariomycetes</taxon>
        <taxon>Sordariomycetidae</taxon>
        <taxon>Sordariales</taxon>
        <taxon>Lasiosphaeriaceae</taxon>
        <taxon>Lasiosphaeria</taxon>
    </lineage>
</organism>
<keyword evidence="4" id="KW-1185">Reference proteome</keyword>
<dbReference type="Pfam" id="PF21340">
    <property type="entry name" value="Polysacc_lyase-like"/>
    <property type="match status" value="1"/>
</dbReference>
<gene>
    <name evidence="3" type="ORF">B0T25DRAFT_449538</name>
</gene>
<keyword evidence="1" id="KW-0732">Signal</keyword>
<protein>
    <recommendedName>
        <fullName evidence="2">Cip1-like core domain-containing protein</fullName>
    </recommendedName>
</protein>
<dbReference type="AlphaFoldDB" id="A0AAJ0HST0"/>
<dbReference type="Proteomes" id="UP001275084">
    <property type="component" value="Unassembled WGS sequence"/>
</dbReference>
<reference evidence="3" key="2">
    <citation type="submission" date="2023-06" db="EMBL/GenBank/DDBJ databases">
        <authorList>
            <consortium name="Lawrence Berkeley National Laboratory"/>
            <person name="Haridas S."/>
            <person name="Hensen N."/>
            <person name="Bonometti L."/>
            <person name="Westerberg I."/>
            <person name="Brannstrom I.O."/>
            <person name="Guillou S."/>
            <person name="Cros-Aarteil S."/>
            <person name="Calhoun S."/>
            <person name="Kuo A."/>
            <person name="Mondo S."/>
            <person name="Pangilinan J."/>
            <person name="Riley R."/>
            <person name="Labutti K."/>
            <person name="Andreopoulos B."/>
            <person name="Lipzen A."/>
            <person name="Chen C."/>
            <person name="Yanf M."/>
            <person name="Daum C."/>
            <person name="Ng V."/>
            <person name="Clum A."/>
            <person name="Steindorff A."/>
            <person name="Ohm R."/>
            <person name="Martin F."/>
            <person name="Silar P."/>
            <person name="Natvig D."/>
            <person name="Lalanne C."/>
            <person name="Gautier V."/>
            <person name="Ament-Velasquez S.L."/>
            <person name="Kruys A."/>
            <person name="Hutchinson M.I."/>
            <person name="Powell A.J."/>
            <person name="Barry K."/>
            <person name="Miller A.N."/>
            <person name="Grigoriev I.V."/>
            <person name="Debuchy R."/>
            <person name="Gladieux P."/>
            <person name="Thoren M.H."/>
            <person name="Johannesson H."/>
        </authorList>
    </citation>
    <scope>NUCLEOTIDE SEQUENCE</scope>
    <source>
        <strain evidence="3">CBS 955.72</strain>
    </source>
</reference>
<feature type="chain" id="PRO_5042514772" description="Cip1-like core domain-containing protein" evidence="1">
    <location>
        <begin position="19"/>
        <end position="239"/>
    </location>
</feature>
<name>A0AAJ0HST0_9PEZI</name>
<evidence type="ECO:0000313" key="4">
    <source>
        <dbReference type="Proteomes" id="UP001275084"/>
    </source>
</evidence>
<feature type="signal peptide" evidence="1">
    <location>
        <begin position="1"/>
        <end position="18"/>
    </location>
</feature>
<comment type="caution">
    <text evidence="3">The sequence shown here is derived from an EMBL/GenBank/DDBJ whole genome shotgun (WGS) entry which is preliminary data.</text>
</comment>
<reference evidence="3" key="1">
    <citation type="journal article" date="2023" name="Mol. Phylogenet. Evol.">
        <title>Genome-scale phylogeny and comparative genomics of the fungal order Sordariales.</title>
        <authorList>
            <person name="Hensen N."/>
            <person name="Bonometti L."/>
            <person name="Westerberg I."/>
            <person name="Brannstrom I.O."/>
            <person name="Guillou S."/>
            <person name="Cros-Aarteil S."/>
            <person name="Calhoun S."/>
            <person name="Haridas S."/>
            <person name="Kuo A."/>
            <person name="Mondo S."/>
            <person name="Pangilinan J."/>
            <person name="Riley R."/>
            <person name="LaButti K."/>
            <person name="Andreopoulos B."/>
            <person name="Lipzen A."/>
            <person name="Chen C."/>
            <person name="Yan M."/>
            <person name="Daum C."/>
            <person name="Ng V."/>
            <person name="Clum A."/>
            <person name="Steindorff A."/>
            <person name="Ohm R.A."/>
            <person name="Martin F."/>
            <person name="Silar P."/>
            <person name="Natvig D.O."/>
            <person name="Lalanne C."/>
            <person name="Gautier V."/>
            <person name="Ament-Velasquez S.L."/>
            <person name="Kruys A."/>
            <person name="Hutchinson M.I."/>
            <person name="Powell A.J."/>
            <person name="Barry K."/>
            <person name="Miller A.N."/>
            <person name="Grigoriev I.V."/>
            <person name="Debuchy R."/>
            <person name="Gladieux P."/>
            <person name="Hiltunen Thoren M."/>
            <person name="Johannesson H."/>
        </authorList>
    </citation>
    <scope>NUCLEOTIDE SEQUENCE</scope>
    <source>
        <strain evidence="3">CBS 955.72</strain>
    </source>
</reference>
<dbReference type="InterPro" id="IPR048955">
    <property type="entry name" value="Cip1-like_core"/>
</dbReference>
<sequence length="239" mass="25462">MFFQAVLLAFALIPSSLGQIAEGFENGWDQKAWPIYTGGCNQGGTVSLDSSTAHSGSNSIKVVAGASGYCGHAFFGTTNNIPKGDIYVRVYLKALKALTQNHISLIIMPDSSQGSNKHLRIGGQDKVLTYNRESDDAVLPDLSSQGIATSVALPTGVWQCFEYHVSSDGTIETWLEGKAIPGLTVVKSGTNTHASIWGKNYKPIIGGVYFGWEAYGGDANTFWYDDIAIGPSRPGCLGS</sequence>
<accession>A0AAJ0HST0</accession>
<evidence type="ECO:0000313" key="3">
    <source>
        <dbReference type="EMBL" id="KAK3360617.1"/>
    </source>
</evidence>
<proteinExistence type="predicted"/>
<evidence type="ECO:0000256" key="1">
    <source>
        <dbReference type="SAM" id="SignalP"/>
    </source>
</evidence>